<dbReference type="OrthoDB" id="9805041at2"/>
<dbReference type="PANTHER" id="PTHR21262:SF31">
    <property type="entry name" value="GTP PYROPHOSPHOKINASE"/>
    <property type="match status" value="1"/>
</dbReference>
<dbReference type="Gene3D" id="3.10.20.30">
    <property type="match status" value="1"/>
</dbReference>
<comment type="function">
    <text evidence="2">In eubacteria ppGpp (guanosine 3'-diphosphate 5'-diphosphate) is a mediator of the stringent response that coordinates a variety of cellular activities in response to changes in nutritional abundance.</text>
</comment>
<dbReference type="NCBIfam" id="TIGR00691">
    <property type="entry name" value="spoT_relA"/>
    <property type="match status" value="1"/>
</dbReference>
<dbReference type="CDD" id="cd00077">
    <property type="entry name" value="HDc"/>
    <property type="match status" value="1"/>
</dbReference>
<dbReference type="GO" id="GO:0015969">
    <property type="term" value="P:guanosine tetraphosphate metabolic process"/>
    <property type="evidence" value="ECO:0007669"/>
    <property type="project" value="InterPro"/>
</dbReference>
<keyword evidence="5" id="KW-0418">Kinase</keyword>
<dbReference type="PROSITE" id="PS51880">
    <property type="entry name" value="TGS"/>
    <property type="match status" value="1"/>
</dbReference>
<evidence type="ECO:0000259" key="3">
    <source>
        <dbReference type="PROSITE" id="PS51831"/>
    </source>
</evidence>
<dbReference type="SMART" id="SM00471">
    <property type="entry name" value="HDc"/>
    <property type="match status" value="1"/>
</dbReference>
<evidence type="ECO:0000256" key="1">
    <source>
        <dbReference type="ARBA" id="ARBA00025704"/>
    </source>
</evidence>
<evidence type="ECO:0000313" key="5">
    <source>
        <dbReference type="EMBL" id="ORC38287.1"/>
    </source>
</evidence>
<dbReference type="InterPro" id="IPR012675">
    <property type="entry name" value="Beta-grasp_dom_sf"/>
</dbReference>
<sequence>MQTRIEQFEKQLTRYTPEERSKIMEALLWGEELHREQKRASGEPFYIHPMKVAEILVQLEMDYETIIAALLHDVLEDTEGTKKEMQRRFGKEIVALVNGVTKISILRAKSKSVQGAETIRKMLFAMTKDIRVILIKLADKLHNMSTLEYLPEEKRKRIAQECLDIYAPLADRLGISWVKIELEDLALKNLHPLVYTQIKEAMTEKKRKRADYLKKVERTIQQEAHKEGITIEVQSRAKHFFSIYQKMKRRQKGFSEIHDLLGLRILCNTTGECYTLLGLVHKLWPPIEGRFKDYIAMPKSNQYQSLHTTVMCWEGKQLEIQIRTHQMHATAEMGIAAHWSYKRRQGKDRTRSEDLAIINKLKSLNGRGYSSAEFLAEIKSELLKDTIYVFTPRGDIIELPKGATALDFAYHIHTEVGNHCLGAKADGSIISLSTELKNTQVVDIITSNSAHPHVNWLKFVKTARARGKIRHWLNQHDDSLIIDKNIIAKKRQEAQPPQGEEVPQSPPEAGEIIKQIVDRAKVAFKIGGEKNMMITMAKCCSPATGDDIIGYISRGRGIIVHRRDCPNLAHINEFEERSVEVQWEAATPRATRRFQITARMTSDLFSEIEGAIRKYRGHLIEGKLEENDRGNLTGFFTMELDRKEDFKTVLKSIRTIPSVMSIQ</sequence>
<organism evidence="5 6">
    <name type="scientific">Marispirochaeta aestuarii</name>
    <dbReference type="NCBI Taxonomy" id="1963862"/>
    <lineage>
        <taxon>Bacteria</taxon>
        <taxon>Pseudomonadati</taxon>
        <taxon>Spirochaetota</taxon>
        <taxon>Spirochaetia</taxon>
        <taxon>Spirochaetales</taxon>
        <taxon>Spirochaetaceae</taxon>
        <taxon>Marispirochaeta</taxon>
    </lineage>
</organism>
<dbReference type="Gene3D" id="3.30.460.10">
    <property type="entry name" value="Beta Polymerase, domain 2"/>
    <property type="match status" value="1"/>
</dbReference>
<dbReference type="Gene3D" id="1.10.3210.10">
    <property type="entry name" value="Hypothetical protein af1432"/>
    <property type="match status" value="1"/>
</dbReference>
<dbReference type="InterPro" id="IPR033655">
    <property type="entry name" value="TGS_RelA/SpoT"/>
</dbReference>
<dbReference type="CDD" id="cd05399">
    <property type="entry name" value="NT_Rel-Spo_like"/>
    <property type="match status" value="1"/>
</dbReference>
<dbReference type="InterPro" id="IPR007685">
    <property type="entry name" value="RelA_SpoT"/>
</dbReference>
<accession>A0A1Y1S2Y7</accession>
<protein>
    <submittedName>
        <fullName evidence="5">GTP pyrophosphokinase</fullName>
    </submittedName>
</protein>
<dbReference type="InterPro" id="IPR004095">
    <property type="entry name" value="TGS"/>
</dbReference>
<keyword evidence="5" id="KW-0808">Transferase</keyword>
<comment type="pathway">
    <text evidence="1">Purine metabolism.</text>
</comment>
<dbReference type="FunFam" id="3.10.20.30:FF:000002">
    <property type="entry name" value="GTP pyrophosphokinase (RelA/SpoT)"/>
    <property type="match status" value="1"/>
</dbReference>
<dbReference type="GO" id="GO:0015949">
    <property type="term" value="P:nucleobase-containing small molecule interconversion"/>
    <property type="evidence" value="ECO:0007669"/>
    <property type="project" value="UniProtKB-ARBA"/>
</dbReference>
<dbReference type="EMBL" id="MWQY01000001">
    <property type="protein sequence ID" value="ORC38287.1"/>
    <property type="molecule type" value="Genomic_DNA"/>
</dbReference>
<dbReference type="FunFam" id="1.10.3210.10:FF:000001">
    <property type="entry name" value="GTP pyrophosphokinase RelA"/>
    <property type="match status" value="1"/>
</dbReference>
<dbReference type="GO" id="GO:0016301">
    <property type="term" value="F:kinase activity"/>
    <property type="evidence" value="ECO:0007669"/>
    <property type="project" value="UniProtKB-KW"/>
</dbReference>
<dbReference type="InterPro" id="IPR004811">
    <property type="entry name" value="RelA/Spo_fam"/>
</dbReference>
<dbReference type="AlphaFoldDB" id="A0A1Y1S2Y7"/>
<keyword evidence="6" id="KW-1185">Reference proteome</keyword>
<evidence type="ECO:0000259" key="4">
    <source>
        <dbReference type="PROSITE" id="PS51880"/>
    </source>
</evidence>
<dbReference type="RefSeq" id="WP_083047268.1">
    <property type="nucleotide sequence ID" value="NZ_CAXXQO010000003.1"/>
</dbReference>
<dbReference type="SMART" id="SM00954">
    <property type="entry name" value="RelA_SpoT"/>
    <property type="match status" value="1"/>
</dbReference>
<reference evidence="5 6" key="1">
    <citation type="submission" date="2017-03" db="EMBL/GenBank/DDBJ databases">
        <title>Draft Genome sequence of Marispirochaeta sp. strain JC444.</title>
        <authorList>
            <person name="Shivani Y."/>
            <person name="Subhash Y."/>
            <person name="Sasikala C."/>
            <person name="Ramana C."/>
        </authorList>
    </citation>
    <scope>NUCLEOTIDE SEQUENCE [LARGE SCALE GENOMIC DNA]</scope>
    <source>
        <strain evidence="5 6">JC444</strain>
    </source>
</reference>
<dbReference type="CDD" id="cd01668">
    <property type="entry name" value="TGS_RSH"/>
    <property type="match status" value="1"/>
</dbReference>
<evidence type="ECO:0000256" key="2">
    <source>
        <dbReference type="RuleBase" id="RU003847"/>
    </source>
</evidence>
<evidence type="ECO:0000313" key="6">
    <source>
        <dbReference type="Proteomes" id="UP000192343"/>
    </source>
</evidence>
<dbReference type="InterPro" id="IPR012676">
    <property type="entry name" value="TGS-like"/>
</dbReference>
<dbReference type="Proteomes" id="UP000192343">
    <property type="component" value="Unassembled WGS sequence"/>
</dbReference>
<dbReference type="InterPro" id="IPR006674">
    <property type="entry name" value="HD_domain"/>
</dbReference>
<dbReference type="SUPFAM" id="SSF81271">
    <property type="entry name" value="TGS-like"/>
    <property type="match status" value="1"/>
</dbReference>
<dbReference type="PANTHER" id="PTHR21262">
    <property type="entry name" value="GUANOSINE-3',5'-BIS DIPHOSPHATE 3'-PYROPHOSPHOHYDROLASE"/>
    <property type="match status" value="1"/>
</dbReference>
<dbReference type="InterPro" id="IPR043519">
    <property type="entry name" value="NT_sf"/>
</dbReference>
<dbReference type="Pfam" id="PF02824">
    <property type="entry name" value="TGS"/>
    <property type="match status" value="1"/>
</dbReference>
<dbReference type="Pfam" id="PF13328">
    <property type="entry name" value="HD_4"/>
    <property type="match status" value="1"/>
</dbReference>
<dbReference type="SUPFAM" id="SSF81301">
    <property type="entry name" value="Nucleotidyltransferase"/>
    <property type="match status" value="1"/>
</dbReference>
<dbReference type="STRING" id="1963862.B4O97_00590"/>
<feature type="domain" description="HD" evidence="3">
    <location>
        <begin position="45"/>
        <end position="144"/>
    </location>
</feature>
<dbReference type="InterPro" id="IPR003607">
    <property type="entry name" value="HD/PDEase_dom"/>
</dbReference>
<dbReference type="GO" id="GO:0005886">
    <property type="term" value="C:plasma membrane"/>
    <property type="evidence" value="ECO:0007669"/>
    <property type="project" value="TreeGrafter"/>
</dbReference>
<dbReference type="GO" id="GO:0008893">
    <property type="term" value="F:guanosine-3',5'-bis(diphosphate) 3'-diphosphatase activity"/>
    <property type="evidence" value="ECO:0007669"/>
    <property type="project" value="TreeGrafter"/>
</dbReference>
<comment type="caution">
    <text evidence="5">The sequence shown here is derived from an EMBL/GenBank/DDBJ whole genome shotgun (WGS) entry which is preliminary data.</text>
</comment>
<dbReference type="GO" id="GO:0042594">
    <property type="term" value="P:response to starvation"/>
    <property type="evidence" value="ECO:0007669"/>
    <property type="project" value="TreeGrafter"/>
</dbReference>
<dbReference type="FunFam" id="3.30.460.10:FF:000001">
    <property type="entry name" value="GTP pyrophosphokinase RelA"/>
    <property type="match status" value="1"/>
</dbReference>
<dbReference type="SUPFAM" id="SSF109604">
    <property type="entry name" value="HD-domain/PDEase-like"/>
    <property type="match status" value="1"/>
</dbReference>
<name>A0A1Y1S2Y7_9SPIO</name>
<dbReference type="Pfam" id="PF04607">
    <property type="entry name" value="RelA_SpoT"/>
    <property type="match status" value="1"/>
</dbReference>
<proteinExistence type="inferred from homology"/>
<feature type="domain" description="TGS" evidence="4">
    <location>
        <begin position="385"/>
        <end position="446"/>
    </location>
</feature>
<gene>
    <name evidence="5" type="ORF">B4O97_00590</name>
</gene>
<comment type="similarity">
    <text evidence="2">Belongs to the relA/spoT family.</text>
</comment>
<dbReference type="GO" id="GO:0008728">
    <property type="term" value="F:GTP diphosphokinase activity"/>
    <property type="evidence" value="ECO:0007669"/>
    <property type="project" value="TreeGrafter"/>
</dbReference>
<dbReference type="PROSITE" id="PS51831">
    <property type="entry name" value="HD"/>
    <property type="match status" value="1"/>
</dbReference>